<organism evidence="1 2">
    <name type="scientific">Myxococcus xanthus (strain DK1622)</name>
    <dbReference type="NCBI Taxonomy" id="246197"/>
    <lineage>
        <taxon>Bacteria</taxon>
        <taxon>Pseudomonadati</taxon>
        <taxon>Myxococcota</taxon>
        <taxon>Myxococcia</taxon>
        <taxon>Myxococcales</taxon>
        <taxon>Cystobacterineae</taxon>
        <taxon>Myxococcaceae</taxon>
        <taxon>Myxococcus</taxon>
    </lineage>
</organism>
<dbReference type="Pfam" id="PF02585">
    <property type="entry name" value="PIG-L"/>
    <property type="match status" value="1"/>
</dbReference>
<proteinExistence type="predicted"/>
<dbReference type="EnsemblBacteria" id="ABF90080">
    <property type="protein sequence ID" value="ABF90080"/>
    <property type="gene ID" value="MXAN_6192"/>
</dbReference>
<dbReference type="PANTHER" id="PTHR12993:SF11">
    <property type="entry name" value="N-ACETYLGLUCOSAMINYL-PHOSPHATIDYLINOSITOL DE-N-ACETYLASE"/>
    <property type="match status" value="1"/>
</dbReference>
<evidence type="ECO:0008006" key="3">
    <source>
        <dbReference type="Google" id="ProtNLM"/>
    </source>
</evidence>
<dbReference type="InterPro" id="IPR024078">
    <property type="entry name" value="LmbE-like_dom_sf"/>
</dbReference>
<dbReference type="eggNOG" id="COG2120">
    <property type="taxonomic scope" value="Bacteria"/>
</dbReference>
<dbReference type="InterPro" id="IPR029062">
    <property type="entry name" value="Class_I_gatase-like"/>
</dbReference>
<sequence length="848" mass="92349">MSSRGEREPRAGERLVIGSARMRNLLLGMTLAMSLGIGSKALAQPPRQLHAGEIAAGLKRLGVTGSVLYVAAHPDDENTRLLAWLVGERGLRAGYLSVTRGDGGQNLIGTEQDALLGLIRTHELLAARSVDGAEQFFTRARDFGYSKSAEEALRIWGHEEVLADVVLAIRRFQPDVIITRFTTEPPNHGHHTASAQLAAEAFIAAADPKRFPEQLSEVKPWKADRLLQNASQWWFKPDEDLSRYVKLEVGGYDALLGRSWGEVSAESRSQHKSQGFGQAVDRGPSTEYFTPLAGTLPKRDVFEGLDFSWSRWKGSEAVSRAVAAATKAFDARAPHRSLPALVRVHEALTALPDTHPWKAPKLRETEALIAACAGLFLEVRAAAPTGIPGLPVALDVVALNRSPAAVEWVGLTLPGEKPEAVGKALGANVPLKLSRTVTLPTTAPISTPYWLREPVTGGLYTLEGEDRALTGQPEGVPALSVAFEYKVAGRRFRAVRPVVYVWTDPVRGELYRDFEVVPPVTATLAQDVLMFPNSESRAVPVVLAAGMDQVLGIVRMVAPPGWRVEPSAVAFKFEARGDEHTITFQVTPPQGSTRKGDLSVNVDMGDRAWSWRARSVSYPHIPPLTVRQPSTATVVPFSLATKGKRIGYIPGPGDRVAESLSAVGYEVTLLPEERLAQEKLERFDAILVGVRAFNANTHLAVHRERLLQYVEGGGRLVVQYNTNSRVGPLTSFVGPYPLEIGRDRVTDETAVMTPLRADEPLLRAPNALTAADFEGWVQERGLYFASSWDARYQPVFAMHDAGEAPLQGALLVARHGKGTFIYTGLAFFRQLPAGVPGAYRLLANILSQ</sequence>
<gene>
    <name evidence="1" type="ordered locus">MXAN_6192</name>
</gene>
<dbReference type="KEGG" id="mxa:MXAN_6192"/>
<keyword evidence="2" id="KW-1185">Reference proteome</keyword>
<protein>
    <recommendedName>
        <fullName evidence="3">PIG-L family deacetylase</fullName>
    </recommendedName>
</protein>
<dbReference type="AlphaFoldDB" id="Q1CZ50"/>
<dbReference type="PANTHER" id="PTHR12993">
    <property type="entry name" value="N-ACETYLGLUCOSAMINYL-PHOSPHATIDYLINOSITOL DE-N-ACETYLASE-RELATED"/>
    <property type="match status" value="1"/>
</dbReference>
<dbReference type="SUPFAM" id="SSF52317">
    <property type="entry name" value="Class I glutamine amidotransferase-like"/>
    <property type="match status" value="1"/>
</dbReference>
<accession>Q1CZ50</accession>
<dbReference type="SUPFAM" id="SSF102588">
    <property type="entry name" value="LmbE-like"/>
    <property type="match status" value="1"/>
</dbReference>
<dbReference type="HOGENOM" id="CLU_347750_0_0_7"/>
<dbReference type="STRING" id="246197.MXAN_6192"/>
<dbReference type="GO" id="GO:0016811">
    <property type="term" value="F:hydrolase activity, acting on carbon-nitrogen (but not peptide) bonds, in linear amides"/>
    <property type="evidence" value="ECO:0007669"/>
    <property type="project" value="TreeGrafter"/>
</dbReference>
<evidence type="ECO:0000313" key="2">
    <source>
        <dbReference type="Proteomes" id="UP000002402"/>
    </source>
</evidence>
<evidence type="ECO:0000313" key="1">
    <source>
        <dbReference type="EMBL" id="ABF90080.1"/>
    </source>
</evidence>
<reference evidence="1 2" key="1">
    <citation type="journal article" date="2006" name="Proc. Natl. Acad. Sci. U.S.A.">
        <title>Evolution of sensory complexity recorded in a myxobacterial genome.</title>
        <authorList>
            <person name="Goldman B.S."/>
            <person name="Nierman W.C."/>
            <person name="Kaiser D."/>
            <person name="Slater S.C."/>
            <person name="Durkin A.S."/>
            <person name="Eisen J.A."/>
            <person name="Ronning C.M."/>
            <person name="Barbazuk W.B."/>
            <person name="Blanchard M."/>
            <person name="Field C."/>
            <person name="Halling C."/>
            <person name="Hinkle G."/>
            <person name="Iartchuk O."/>
            <person name="Kim H.S."/>
            <person name="Mackenzie C."/>
            <person name="Madupu R."/>
            <person name="Miller N."/>
            <person name="Shvartsbeyn A."/>
            <person name="Sullivan S.A."/>
            <person name="Vaudin M."/>
            <person name="Wiegand R."/>
            <person name="Kaplan H.B."/>
        </authorList>
    </citation>
    <scope>NUCLEOTIDE SEQUENCE [LARGE SCALE GENOMIC DNA]</scope>
    <source>
        <strain evidence="2">DK1622</strain>
    </source>
</reference>
<dbReference type="Gene3D" id="3.40.50.880">
    <property type="match status" value="1"/>
</dbReference>
<dbReference type="Gene3D" id="3.40.50.10320">
    <property type="entry name" value="LmbE-like"/>
    <property type="match status" value="1"/>
</dbReference>
<dbReference type="InterPro" id="IPR003737">
    <property type="entry name" value="GlcNAc_PI_deacetylase-related"/>
</dbReference>
<dbReference type="EMBL" id="CP000113">
    <property type="protein sequence ID" value="ABF90080.1"/>
    <property type="molecule type" value="Genomic_DNA"/>
</dbReference>
<name>Q1CZ50_MYXXD</name>
<dbReference type="Proteomes" id="UP000002402">
    <property type="component" value="Chromosome"/>
</dbReference>